<dbReference type="GeneID" id="26010732"/>
<proteinExistence type="predicted"/>
<evidence type="ECO:0000256" key="3">
    <source>
        <dbReference type="ARBA" id="ARBA00023163"/>
    </source>
</evidence>
<feature type="domain" description="HTH asnC-type" evidence="4">
    <location>
        <begin position="6"/>
        <end position="68"/>
    </location>
</feature>
<dbReference type="EMBL" id="CP008874">
    <property type="protein sequence ID" value="AKH97885.1"/>
    <property type="molecule type" value="Genomic_DNA"/>
</dbReference>
<reference evidence="5 8" key="1">
    <citation type="journal article" date="2015" name="ISME J.">
        <title>Elemental sulfur and acetate can support life of a novel strictly anaerobic haloarchaeon.</title>
        <authorList>
            <person name="Sorokin D.Y."/>
            <person name="Kublanov I.V."/>
            <person name="Gavrilov S.N."/>
            <person name="Rojo D."/>
            <person name="Roman P."/>
            <person name="Golyshin P.N."/>
            <person name="Slepak V.Z."/>
            <person name="Smedile F."/>
            <person name="Ferrer M."/>
            <person name="Messina E."/>
            <person name="La Cono V."/>
            <person name="Yakimov M.M."/>
        </authorList>
    </citation>
    <scope>NUCLEOTIDE SEQUENCE [LARGE SCALE GENOMIC DNA]</scope>
    <source>
        <strain evidence="5 8">HSR2</strain>
    </source>
</reference>
<evidence type="ECO:0000256" key="2">
    <source>
        <dbReference type="ARBA" id="ARBA00023125"/>
    </source>
</evidence>
<dbReference type="PATRIC" id="fig|1604004.4.peg.1467"/>
<keyword evidence="8" id="KW-1185">Reference proteome</keyword>
<accession>A0A0F7PCI2</accession>
<keyword evidence="2" id="KW-0238">DNA-binding</keyword>
<organism evidence="5 8">
    <name type="scientific">Halanaeroarchaeum sulfurireducens</name>
    <dbReference type="NCBI Taxonomy" id="1604004"/>
    <lineage>
        <taxon>Archaea</taxon>
        <taxon>Methanobacteriati</taxon>
        <taxon>Methanobacteriota</taxon>
        <taxon>Stenosarchaea group</taxon>
        <taxon>Halobacteria</taxon>
        <taxon>Halobacteriales</taxon>
        <taxon>Halobacteriaceae</taxon>
        <taxon>Halanaeroarchaeum</taxon>
    </lineage>
</organism>
<name>A0A0F7PCI2_9EURY</name>
<dbReference type="KEGG" id="hsf:HLASA_1388"/>
<dbReference type="HOGENOM" id="CLU_091233_2_0_2"/>
<dbReference type="InterPro" id="IPR036390">
    <property type="entry name" value="WH_DNA-bd_sf"/>
</dbReference>
<dbReference type="GO" id="GO:0005829">
    <property type="term" value="C:cytosol"/>
    <property type="evidence" value="ECO:0007669"/>
    <property type="project" value="TreeGrafter"/>
</dbReference>
<dbReference type="Proteomes" id="UP000060390">
    <property type="component" value="Chromosome"/>
</dbReference>
<dbReference type="AlphaFoldDB" id="A0A0F7PCI2"/>
<keyword evidence="3" id="KW-0804">Transcription</keyword>
<evidence type="ECO:0000313" key="5">
    <source>
        <dbReference type="EMBL" id="AKH97885.1"/>
    </source>
</evidence>
<dbReference type="Pfam" id="PF13412">
    <property type="entry name" value="HTH_24"/>
    <property type="match status" value="1"/>
</dbReference>
<dbReference type="SUPFAM" id="SSF46785">
    <property type="entry name" value="Winged helix' DNA-binding domain"/>
    <property type="match status" value="1"/>
</dbReference>
<dbReference type="GO" id="GO:0043200">
    <property type="term" value="P:response to amino acid"/>
    <property type="evidence" value="ECO:0007669"/>
    <property type="project" value="TreeGrafter"/>
</dbReference>
<dbReference type="PRINTS" id="PR00033">
    <property type="entry name" value="HTHASNC"/>
</dbReference>
<dbReference type="InterPro" id="IPR019888">
    <property type="entry name" value="Tscrpt_reg_AsnC-like"/>
</dbReference>
<evidence type="ECO:0000259" key="4">
    <source>
        <dbReference type="PROSITE" id="PS50956"/>
    </source>
</evidence>
<dbReference type="PANTHER" id="PTHR30154:SF34">
    <property type="entry name" value="TRANSCRIPTIONAL REGULATOR AZLB"/>
    <property type="match status" value="1"/>
</dbReference>
<dbReference type="Proteomes" id="UP000069906">
    <property type="component" value="Chromosome"/>
</dbReference>
<dbReference type="PROSITE" id="PS50956">
    <property type="entry name" value="HTH_ASNC_2"/>
    <property type="match status" value="1"/>
</dbReference>
<keyword evidence="1" id="KW-0805">Transcription regulation</keyword>
<dbReference type="RefSeq" id="WP_050048597.1">
    <property type="nucleotide sequence ID" value="NZ_CP008874.1"/>
</dbReference>
<evidence type="ECO:0000313" key="7">
    <source>
        <dbReference type="Proteomes" id="UP000060390"/>
    </source>
</evidence>
<dbReference type="OrthoDB" id="57033at2157"/>
<reference evidence="6 7" key="3">
    <citation type="journal article" date="2016" name="Stand. Genomic Sci.">
        <title>Complete genome sequence of 'Halanaeroarchaeum sulfurireducens' M27-SA2, a sulfur-reducing and acetate-oxidizing haloarchaeon from the deep-sea hypersaline anoxic lake Medee.</title>
        <authorList>
            <person name="Messina E."/>
            <person name="Sorokin D.Y."/>
            <person name="Kublanov I.V."/>
            <person name="Toshchakov S."/>
            <person name="Lopatina A."/>
            <person name="Arcadi E."/>
            <person name="Smedile F."/>
            <person name="La Spada G."/>
            <person name="La Cono V."/>
            <person name="Yakimov M.M."/>
        </authorList>
    </citation>
    <scope>NUCLEOTIDE SEQUENCE [LARGE SCALE GENOMIC DNA]</scope>
    <source>
        <strain evidence="6 7">M27-SA2</strain>
    </source>
</reference>
<dbReference type="STRING" id="1604004.HLASA_1388"/>
<gene>
    <name evidence="5" type="primary">arsR7</name>
    <name evidence="6" type="ORF">HLASA_1388</name>
    <name evidence="5" type="ORF">HLASF_1401</name>
</gene>
<dbReference type="PANTHER" id="PTHR30154">
    <property type="entry name" value="LEUCINE-RESPONSIVE REGULATORY PROTEIN"/>
    <property type="match status" value="1"/>
</dbReference>
<dbReference type="InterPro" id="IPR000485">
    <property type="entry name" value="AsnC-type_HTH_dom"/>
</dbReference>
<evidence type="ECO:0000313" key="8">
    <source>
        <dbReference type="Proteomes" id="UP000069906"/>
    </source>
</evidence>
<evidence type="ECO:0000313" key="6">
    <source>
        <dbReference type="EMBL" id="ALG82279.1"/>
    </source>
</evidence>
<reference evidence="7" key="2">
    <citation type="submission" date="2015-05" db="EMBL/GenBank/DDBJ databases">
        <title>Complete genome sequence of Halanaeroarchaeum sulfurireducens type strain M27-SA2, a sulfate-reducer haloarchaeon from marine anoxic lake Medee.</title>
        <authorList>
            <person name="Messina E."/>
            <person name="Kublanov I.V."/>
            <person name="Toshchakov S."/>
            <person name="Arcadi E."/>
            <person name="La Spada G."/>
            <person name="La Cono V."/>
            <person name="Yakimov M.M."/>
        </authorList>
    </citation>
    <scope>NUCLEOTIDE SEQUENCE [LARGE SCALE GENOMIC DNA]</scope>
    <source>
        <strain evidence="7">M27-SA2</strain>
    </source>
</reference>
<sequence>MTLEGLDDLDRTILYMLQGDARRTSSGDIADVAGVSASTVRNRIERLERENIIQEYDATVGYEEAGYQLHTLIVCTAPVPSREELAAKALDIPGVVRVTEIMTGDENVHVIAVGSDSDDLSRIGRDLNDLGMEVADEDLIRNEYTGQFSGFDPDADALETDDQ</sequence>
<dbReference type="GO" id="GO:0043565">
    <property type="term" value="F:sequence-specific DNA binding"/>
    <property type="evidence" value="ECO:0007669"/>
    <property type="project" value="InterPro"/>
</dbReference>
<dbReference type="Gene3D" id="1.10.10.10">
    <property type="entry name" value="Winged helix-like DNA-binding domain superfamily/Winged helix DNA-binding domain"/>
    <property type="match status" value="1"/>
</dbReference>
<dbReference type="KEGG" id="hsu:HLASF_1401"/>
<dbReference type="InterPro" id="IPR036388">
    <property type="entry name" value="WH-like_DNA-bd_sf"/>
</dbReference>
<dbReference type="SMART" id="SM00344">
    <property type="entry name" value="HTH_ASNC"/>
    <property type="match status" value="1"/>
</dbReference>
<evidence type="ECO:0000256" key="1">
    <source>
        <dbReference type="ARBA" id="ARBA00023015"/>
    </source>
</evidence>
<protein>
    <submittedName>
        <fullName evidence="5">ArsR family transcriptional regulator</fullName>
    </submittedName>
</protein>
<dbReference type="EMBL" id="CP011564">
    <property type="protein sequence ID" value="ALG82279.1"/>
    <property type="molecule type" value="Genomic_DNA"/>
</dbReference>